<keyword evidence="5" id="KW-1185">Reference proteome</keyword>
<dbReference type="InterPro" id="IPR002885">
    <property type="entry name" value="PPR_rpt"/>
</dbReference>
<evidence type="ECO:0000313" key="4">
    <source>
        <dbReference type="EMBL" id="PRQ53059.1"/>
    </source>
</evidence>
<name>A0A2P6S2Z1_ROSCH</name>
<evidence type="ECO:0000256" key="1">
    <source>
        <dbReference type="ARBA" id="ARBA00007626"/>
    </source>
</evidence>
<dbReference type="PANTHER" id="PTHR47447:SF17">
    <property type="entry name" value="OS12G0638900 PROTEIN"/>
    <property type="match status" value="1"/>
</dbReference>
<evidence type="ECO:0000256" key="3">
    <source>
        <dbReference type="PROSITE-ProRule" id="PRU00708"/>
    </source>
</evidence>
<reference evidence="4 5" key="1">
    <citation type="journal article" date="2018" name="Nat. Genet.">
        <title>The Rosa genome provides new insights in the design of modern roses.</title>
        <authorList>
            <person name="Bendahmane M."/>
        </authorList>
    </citation>
    <scope>NUCLEOTIDE SEQUENCE [LARGE SCALE GENOMIC DNA]</scope>
    <source>
        <strain evidence="5">cv. Old Blush</strain>
    </source>
</reference>
<evidence type="ECO:0000313" key="5">
    <source>
        <dbReference type="Proteomes" id="UP000238479"/>
    </source>
</evidence>
<keyword evidence="2" id="KW-0677">Repeat</keyword>
<dbReference type="AlphaFoldDB" id="A0A2P6S2Z1"/>
<dbReference type="EMBL" id="PDCK01000040">
    <property type="protein sequence ID" value="PRQ53059.1"/>
    <property type="molecule type" value="Genomic_DNA"/>
</dbReference>
<gene>
    <name evidence="4" type="ORF">RchiOBHm_Chr2g0162291</name>
</gene>
<dbReference type="PROSITE" id="PS51375">
    <property type="entry name" value="PPR"/>
    <property type="match status" value="1"/>
</dbReference>
<accession>A0A2P6S2Z1</accession>
<protein>
    <submittedName>
        <fullName evidence="4">Putative pentatricopeptide</fullName>
    </submittedName>
</protein>
<organism evidence="4 5">
    <name type="scientific">Rosa chinensis</name>
    <name type="common">China rose</name>
    <dbReference type="NCBI Taxonomy" id="74649"/>
    <lineage>
        <taxon>Eukaryota</taxon>
        <taxon>Viridiplantae</taxon>
        <taxon>Streptophyta</taxon>
        <taxon>Embryophyta</taxon>
        <taxon>Tracheophyta</taxon>
        <taxon>Spermatophyta</taxon>
        <taxon>Magnoliopsida</taxon>
        <taxon>eudicotyledons</taxon>
        <taxon>Gunneridae</taxon>
        <taxon>Pentapetalae</taxon>
        <taxon>rosids</taxon>
        <taxon>fabids</taxon>
        <taxon>Rosales</taxon>
        <taxon>Rosaceae</taxon>
        <taxon>Rosoideae</taxon>
        <taxon>Rosoideae incertae sedis</taxon>
        <taxon>Rosa</taxon>
    </lineage>
</organism>
<dbReference type="Gene3D" id="1.25.40.10">
    <property type="entry name" value="Tetratricopeptide repeat domain"/>
    <property type="match status" value="1"/>
</dbReference>
<comment type="similarity">
    <text evidence="1">Belongs to the PPR family. P subfamily.</text>
</comment>
<dbReference type="InterPro" id="IPR011990">
    <property type="entry name" value="TPR-like_helical_dom_sf"/>
</dbReference>
<dbReference type="STRING" id="74649.A0A2P6S2Z1"/>
<dbReference type="Pfam" id="PF13041">
    <property type="entry name" value="PPR_2"/>
    <property type="match status" value="1"/>
</dbReference>
<dbReference type="Gramene" id="PRQ53059">
    <property type="protein sequence ID" value="PRQ53059"/>
    <property type="gene ID" value="RchiOBHm_Chr2g0162291"/>
</dbReference>
<dbReference type="PANTHER" id="PTHR47447">
    <property type="entry name" value="OS03G0856100 PROTEIN"/>
    <property type="match status" value="1"/>
</dbReference>
<proteinExistence type="inferred from homology"/>
<sequence>MISEESPRLLSGFSPGPVSKQKKYHHKLECYVSLIELLCLCGDLGRITCVVVELKKMNFLMNSNAANCLIRSFGCLGMVEELLWVWRGMKENGIEPSLYTYNFLVNGLVNSMFIESAERVFEVGRLCLTL</sequence>
<feature type="repeat" description="PPR" evidence="3">
    <location>
        <begin position="62"/>
        <end position="96"/>
    </location>
</feature>
<evidence type="ECO:0000256" key="2">
    <source>
        <dbReference type="ARBA" id="ARBA00022737"/>
    </source>
</evidence>
<comment type="caution">
    <text evidence="4">The sequence shown here is derived from an EMBL/GenBank/DDBJ whole genome shotgun (WGS) entry which is preliminary data.</text>
</comment>
<dbReference type="NCBIfam" id="TIGR00756">
    <property type="entry name" value="PPR"/>
    <property type="match status" value="1"/>
</dbReference>
<dbReference type="Proteomes" id="UP000238479">
    <property type="component" value="Chromosome 2"/>
</dbReference>